<sequence>MDIYTTSSPSSSSQQEKKRKRDGVFGPMHLTIFLTCVWATTILYGEMLSYWVPLSTCSWPHLSPSSSSSSDDHHFKIAVIADPQIMDSTTHGFPRKSFILELLQFYTDLYMRRAFHSSILPFKPDEILFLGDQFDGGPYLSDEEWQESMSRFKHIFGLNEQTRNSYIPIHYLSGNHDIGYSAYYTQHPEVITRYEKEFGKRNYNFTVGKVEFIVIDAQTLDGPKEGRETSSSWDFIQNFSEANQNPRVLLTHIPLYRPDNTPCGQHRSSPIINQRVYRSGFDQGITYQNYLSKESSELLLSKIKPVLVLSGHDHDQCTFIHSTSSGPVTEHTLGTVSWQQGNLYPSFMLLSVLSGNASSVSNDDLNHSVSSQLCHLPFQTHIYIWYLCQALVTIVVLTTWPTNGFSSSGYVGKFFEFIKNAWHNFTATVKEKNDEEDCEYEMVWDAEGTMHLIKKAASKVNSSNVDTRTVASYWLSLPGSYGLYSYFSGRGNAVSRPTARKHQQEVTVEMGNQTLLEDPKLPSGKSKVIRCIQRLVRVVKLVVVIAAVNVPLYMMLLFKDWIER</sequence>
<evidence type="ECO:0000313" key="8">
    <source>
        <dbReference type="EMBL" id="KAJ4756193.1"/>
    </source>
</evidence>
<dbReference type="EMBL" id="JAMFTS010000005">
    <property type="protein sequence ID" value="KAJ4756193.1"/>
    <property type="molecule type" value="Genomic_DNA"/>
</dbReference>
<comment type="caution">
    <text evidence="8">The sequence shown here is derived from an EMBL/GenBank/DDBJ whole genome shotgun (WGS) entry which is preliminary data.</text>
</comment>
<evidence type="ECO:0000256" key="3">
    <source>
        <dbReference type="ARBA" id="ARBA00022989"/>
    </source>
</evidence>
<feature type="transmembrane region" description="Helical" evidence="6">
    <location>
        <begin position="535"/>
        <end position="558"/>
    </location>
</feature>
<dbReference type="SUPFAM" id="SSF56300">
    <property type="entry name" value="Metallo-dependent phosphatases"/>
    <property type="match status" value="1"/>
</dbReference>
<feature type="transmembrane region" description="Helical" evidence="6">
    <location>
        <begin position="382"/>
        <end position="400"/>
    </location>
</feature>
<dbReference type="Gene3D" id="3.60.21.10">
    <property type="match status" value="1"/>
</dbReference>
<dbReference type="CDD" id="cd07384">
    <property type="entry name" value="MPP_Cdc1_like"/>
    <property type="match status" value="1"/>
</dbReference>
<dbReference type="GO" id="GO:0016787">
    <property type="term" value="F:hydrolase activity"/>
    <property type="evidence" value="ECO:0007669"/>
    <property type="project" value="InterPro"/>
</dbReference>
<evidence type="ECO:0000256" key="6">
    <source>
        <dbReference type="SAM" id="Phobius"/>
    </source>
</evidence>
<keyword evidence="4 6" id="KW-0472">Membrane</keyword>
<dbReference type="InterPro" id="IPR033308">
    <property type="entry name" value="PGAP5/Cdc1/Ted1"/>
</dbReference>
<feature type="region of interest" description="Disordered" evidence="5">
    <location>
        <begin position="1"/>
        <end position="20"/>
    </location>
</feature>
<proteinExistence type="predicted"/>
<dbReference type="PANTHER" id="PTHR13315">
    <property type="entry name" value="METALLO PHOSPHOESTERASE RELATED"/>
    <property type="match status" value="1"/>
</dbReference>
<gene>
    <name evidence="8" type="ORF">LUZ62_090598</name>
</gene>
<dbReference type="GO" id="GO:0016020">
    <property type="term" value="C:membrane"/>
    <property type="evidence" value="ECO:0007669"/>
    <property type="project" value="UniProtKB-SubCell"/>
</dbReference>
<dbReference type="Pfam" id="PF00149">
    <property type="entry name" value="Metallophos"/>
    <property type="match status" value="1"/>
</dbReference>
<keyword evidence="2 6" id="KW-0812">Transmembrane</keyword>
<protein>
    <submittedName>
        <fullName evidence="8">Calcineurin-like metallo-phosphoesterase superfamily protein isoform 1</fullName>
    </submittedName>
</protein>
<dbReference type="GO" id="GO:0005783">
    <property type="term" value="C:endoplasmic reticulum"/>
    <property type="evidence" value="ECO:0007669"/>
    <property type="project" value="TreeGrafter"/>
</dbReference>
<evidence type="ECO:0000259" key="7">
    <source>
        <dbReference type="Pfam" id="PF00149"/>
    </source>
</evidence>
<dbReference type="InterPro" id="IPR004843">
    <property type="entry name" value="Calcineurin-like_PHP"/>
</dbReference>
<dbReference type="InterPro" id="IPR029052">
    <property type="entry name" value="Metallo-depent_PP-like"/>
</dbReference>
<evidence type="ECO:0000256" key="1">
    <source>
        <dbReference type="ARBA" id="ARBA00004141"/>
    </source>
</evidence>
<keyword evidence="3 6" id="KW-1133">Transmembrane helix</keyword>
<evidence type="ECO:0000313" key="9">
    <source>
        <dbReference type="Proteomes" id="UP001140206"/>
    </source>
</evidence>
<reference evidence="8" key="1">
    <citation type="submission" date="2022-08" db="EMBL/GenBank/DDBJ databases">
        <authorList>
            <person name="Marques A."/>
        </authorList>
    </citation>
    <scope>NUCLEOTIDE SEQUENCE</scope>
    <source>
        <strain evidence="8">RhyPub2mFocal</strain>
        <tissue evidence="8">Leaves</tissue>
    </source>
</reference>
<evidence type="ECO:0000256" key="2">
    <source>
        <dbReference type="ARBA" id="ARBA00022692"/>
    </source>
</evidence>
<name>A0AAV8CK02_9POAL</name>
<accession>A0AAV8CK02</accession>
<dbReference type="PANTHER" id="PTHR13315:SF4">
    <property type="entry name" value="METALLOPHOSPHOESTERASE, ISOFORM E"/>
    <property type="match status" value="1"/>
</dbReference>
<organism evidence="8 9">
    <name type="scientific">Rhynchospora pubera</name>
    <dbReference type="NCBI Taxonomy" id="906938"/>
    <lineage>
        <taxon>Eukaryota</taxon>
        <taxon>Viridiplantae</taxon>
        <taxon>Streptophyta</taxon>
        <taxon>Embryophyta</taxon>
        <taxon>Tracheophyta</taxon>
        <taxon>Spermatophyta</taxon>
        <taxon>Magnoliopsida</taxon>
        <taxon>Liliopsida</taxon>
        <taxon>Poales</taxon>
        <taxon>Cyperaceae</taxon>
        <taxon>Cyperoideae</taxon>
        <taxon>Rhynchosporeae</taxon>
        <taxon>Rhynchospora</taxon>
    </lineage>
</organism>
<dbReference type="GO" id="GO:0006506">
    <property type="term" value="P:GPI anchor biosynthetic process"/>
    <property type="evidence" value="ECO:0007669"/>
    <property type="project" value="InterPro"/>
</dbReference>
<comment type="subcellular location">
    <subcellularLocation>
        <location evidence="1">Membrane</location>
        <topology evidence="1">Multi-pass membrane protein</topology>
    </subcellularLocation>
</comment>
<keyword evidence="9" id="KW-1185">Reference proteome</keyword>
<dbReference type="AlphaFoldDB" id="A0AAV8CK02"/>
<feature type="domain" description="Calcineurin-like phosphoesterase" evidence="7">
    <location>
        <begin position="76"/>
        <end position="315"/>
    </location>
</feature>
<evidence type="ECO:0000256" key="5">
    <source>
        <dbReference type="SAM" id="MobiDB-lite"/>
    </source>
</evidence>
<dbReference type="Proteomes" id="UP001140206">
    <property type="component" value="Chromosome 5"/>
</dbReference>
<dbReference type="FunFam" id="3.60.21.10:FF:000050">
    <property type="entry name" value="Calcineurin-like metallo-phosphoesterase superfamily protein"/>
    <property type="match status" value="1"/>
</dbReference>
<evidence type="ECO:0000256" key="4">
    <source>
        <dbReference type="ARBA" id="ARBA00023136"/>
    </source>
</evidence>
<feature type="transmembrane region" description="Helical" evidence="6">
    <location>
        <begin position="24"/>
        <end position="45"/>
    </location>
</feature>